<dbReference type="AlphaFoldDB" id="A0A0F9WQS5"/>
<proteinExistence type="predicted"/>
<evidence type="ECO:0000313" key="2">
    <source>
        <dbReference type="EMBL" id="KKO75283.1"/>
    </source>
</evidence>
<keyword evidence="1" id="KW-1133">Transmembrane helix</keyword>
<dbReference type="VEuPathDB" id="MicrosporidiaDB:NCER_100324"/>
<dbReference type="GeneID" id="36319771"/>
<dbReference type="Proteomes" id="UP000034350">
    <property type="component" value="Unassembled WGS sequence"/>
</dbReference>
<protein>
    <submittedName>
        <fullName evidence="2">Uncharacterized protein</fullName>
    </submittedName>
</protein>
<evidence type="ECO:0000256" key="1">
    <source>
        <dbReference type="SAM" id="Phobius"/>
    </source>
</evidence>
<organism evidence="2 3">
    <name type="scientific">Vairimorpha ceranae</name>
    <dbReference type="NCBI Taxonomy" id="40302"/>
    <lineage>
        <taxon>Eukaryota</taxon>
        <taxon>Fungi</taxon>
        <taxon>Fungi incertae sedis</taxon>
        <taxon>Microsporidia</taxon>
        <taxon>Nosematidae</taxon>
        <taxon>Vairimorpha</taxon>
    </lineage>
</organism>
<feature type="transmembrane region" description="Helical" evidence="1">
    <location>
        <begin position="41"/>
        <end position="60"/>
    </location>
</feature>
<evidence type="ECO:0000313" key="3">
    <source>
        <dbReference type="Proteomes" id="UP000034350"/>
    </source>
</evidence>
<name>A0A0F9WQS5_9MICR</name>
<feature type="transmembrane region" description="Helical" evidence="1">
    <location>
        <begin position="261"/>
        <end position="279"/>
    </location>
</feature>
<accession>A0A0F9WQS5</accession>
<feature type="transmembrane region" description="Helical" evidence="1">
    <location>
        <begin position="6"/>
        <end position="25"/>
    </location>
</feature>
<comment type="caution">
    <text evidence="2">The sequence shown here is derived from an EMBL/GenBank/DDBJ whole genome shotgun (WGS) entry which is preliminary data.</text>
</comment>
<keyword evidence="3" id="KW-1185">Reference proteome</keyword>
<feature type="transmembrane region" description="Helical" evidence="1">
    <location>
        <begin position="193"/>
        <end position="212"/>
    </location>
</feature>
<dbReference type="VEuPathDB" id="MicrosporidiaDB:AAJ76_2600047294"/>
<feature type="transmembrane region" description="Helical" evidence="1">
    <location>
        <begin position="233"/>
        <end position="249"/>
    </location>
</feature>
<keyword evidence="1" id="KW-0472">Membrane</keyword>
<gene>
    <name evidence="2" type="ORF">AAJ76_2600047294</name>
</gene>
<dbReference type="EMBL" id="JPQZ01000026">
    <property type="protein sequence ID" value="KKO75283.1"/>
    <property type="molecule type" value="Genomic_DNA"/>
</dbReference>
<sequence>MFVLQKIPFPLSVTAILLFNTYISLRTKTDIQLPENISNRIFLYVNIITLSYYIIFLILIFYFINYLSYFNLIYILYALYCFYKSEGMYERICIVLSLVHVMYNLYKLTNSKNTNEDNIVTLDTHYIKVNLSFFIFEVLDYFSLIKIDSGWKSIRKALIFLASKSTKLVPILLVTNVIIQIQCKLYSNFYTDVLLEWIFAFLIYLLIINYFIHMSIYACKNLIVSDRTYKIEMCLANIMISLFNYVYILERKNKKNIEISNILILMGYFYMLIINRIYSNIIYNDYIRNSILFYSSTIIFSLSVICISLSLIELKEM</sequence>
<dbReference type="VEuPathDB" id="MicrosporidiaDB:G9O61_00g019320"/>
<keyword evidence="1" id="KW-0812">Transmembrane</keyword>
<feature type="transmembrane region" description="Helical" evidence="1">
    <location>
        <begin position="291"/>
        <end position="312"/>
    </location>
</feature>
<reference evidence="2 3" key="1">
    <citation type="journal article" date="2015" name="Environ. Microbiol.">
        <title>Genome analyses suggest the presence of polyploidy and recent human-driven expansions in eight global populations of the honeybee pathogen Nosema ceranae.</title>
        <authorList>
            <person name="Pelin A."/>
            <person name="Selman M."/>
            <person name="Aris-Brosou S."/>
            <person name="Farinelli L."/>
            <person name="Corradi N."/>
        </authorList>
    </citation>
    <scope>NUCLEOTIDE SEQUENCE [LARGE SCALE GENOMIC DNA]</scope>
    <source>
        <strain evidence="2 3">PA08 1199</strain>
    </source>
</reference>
<dbReference type="RefSeq" id="XP_024331025.1">
    <property type="nucleotide sequence ID" value="XM_024474843.1"/>
</dbReference>
<feature type="transmembrane region" description="Helical" evidence="1">
    <location>
        <begin position="168"/>
        <end position="187"/>
    </location>
</feature>